<evidence type="ECO:0000256" key="7">
    <source>
        <dbReference type="ARBA" id="ARBA00023033"/>
    </source>
</evidence>
<feature type="transmembrane region" description="Helical" evidence="9">
    <location>
        <begin position="38"/>
        <end position="59"/>
    </location>
</feature>
<keyword evidence="8" id="KW-0349">Heme</keyword>
<dbReference type="PRINTS" id="PR00463">
    <property type="entry name" value="EP450I"/>
</dbReference>
<dbReference type="GO" id="GO:0005506">
    <property type="term" value="F:iron ion binding"/>
    <property type="evidence" value="ECO:0007669"/>
    <property type="project" value="InterPro"/>
</dbReference>
<dbReference type="PANTHER" id="PTHR24305">
    <property type="entry name" value="CYTOCHROME P450"/>
    <property type="match status" value="1"/>
</dbReference>
<keyword evidence="11" id="KW-1185">Reference proteome</keyword>
<evidence type="ECO:0000313" key="11">
    <source>
        <dbReference type="Proteomes" id="UP000053593"/>
    </source>
</evidence>
<accession>A0A0D0BTV6</accession>
<gene>
    <name evidence="10" type="ORF">GYMLUDRAFT_179526</name>
</gene>
<organism evidence="10 11">
    <name type="scientific">Collybiopsis luxurians FD-317 M1</name>
    <dbReference type="NCBI Taxonomy" id="944289"/>
    <lineage>
        <taxon>Eukaryota</taxon>
        <taxon>Fungi</taxon>
        <taxon>Dikarya</taxon>
        <taxon>Basidiomycota</taxon>
        <taxon>Agaricomycotina</taxon>
        <taxon>Agaricomycetes</taxon>
        <taxon>Agaricomycetidae</taxon>
        <taxon>Agaricales</taxon>
        <taxon>Marasmiineae</taxon>
        <taxon>Omphalotaceae</taxon>
        <taxon>Collybiopsis</taxon>
        <taxon>Collybiopsis luxurians</taxon>
    </lineage>
</organism>
<evidence type="ECO:0000256" key="1">
    <source>
        <dbReference type="ARBA" id="ARBA00001971"/>
    </source>
</evidence>
<comment type="similarity">
    <text evidence="3">Belongs to the cytochrome P450 family.</text>
</comment>
<evidence type="ECO:0000256" key="5">
    <source>
        <dbReference type="ARBA" id="ARBA00023002"/>
    </source>
</evidence>
<dbReference type="AlphaFoldDB" id="A0A0D0BTV6"/>
<dbReference type="GO" id="GO:0004497">
    <property type="term" value="F:monooxygenase activity"/>
    <property type="evidence" value="ECO:0007669"/>
    <property type="project" value="UniProtKB-KW"/>
</dbReference>
<dbReference type="GO" id="GO:0020037">
    <property type="term" value="F:heme binding"/>
    <property type="evidence" value="ECO:0007669"/>
    <property type="project" value="InterPro"/>
</dbReference>
<evidence type="ECO:0000256" key="9">
    <source>
        <dbReference type="SAM" id="Phobius"/>
    </source>
</evidence>
<dbReference type="GO" id="GO:0016705">
    <property type="term" value="F:oxidoreductase activity, acting on paired donors, with incorporation or reduction of molecular oxygen"/>
    <property type="evidence" value="ECO:0007669"/>
    <property type="project" value="InterPro"/>
</dbReference>
<dbReference type="InterPro" id="IPR036396">
    <property type="entry name" value="Cyt_P450_sf"/>
</dbReference>
<dbReference type="Gene3D" id="1.10.630.10">
    <property type="entry name" value="Cytochrome P450"/>
    <property type="match status" value="1"/>
</dbReference>
<keyword evidence="6 8" id="KW-0408">Iron</keyword>
<dbReference type="InterPro" id="IPR002401">
    <property type="entry name" value="Cyt_P450_E_grp-I"/>
</dbReference>
<dbReference type="InterPro" id="IPR050121">
    <property type="entry name" value="Cytochrome_P450_monoxygenase"/>
</dbReference>
<comment type="pathway">
    <text evidence="2">Secondary metabolite biosynthesis.</text>
</comment>
<evidence type="ECO:0008006" key="12">
    <source>
        <dbReference type="Google" id="ProtNLM"/>
    </source>
</evidence>
<comment type="cofactor">
    <cofactor evidence="1 8">
        <name>heme</name>
        <dbReference type="ChEBI" id="CHEBI:30413"/>
    </cofactor>
</comment>
<dbReference type="PRINTS" id="PR00385">
    <property type="entry name" value="P450"/>
</dbReference>
<sequence length="512" mass="57773">HFLFHFFEPAIAASPLLIVGLTPLLISAKLSWPFLPFTFRIIQTYAEYLGFLLLSIALYRVSPFHPLYSVPGPFLAKVSKFYGVWMTWTGRQHILVHSIHALYGPYVRVGPNDISIVDENAIKTVLGAGGLNKGQYYEARTDPNAPGNLVTLSGEKHAMRRRLWNRGMSNESLKEYEAIITKRALQLAAQLSKPENTTADLSKWLGFFTLDFMGDMAFGGGFETLIEGADRENIKPGLRFASMVSHIPWASQAIQKIPLVNRDLLTLRRFALNKATERLQSTSLKKDLWYHLRDEAGLEKEQPPLKDVISDGGLAIIAGSDTTASALSILFFLLMIHPATYEKLQKEIHDIYPSGSDVFDTSKHGQLFFLNACINEALRMYPPVPTGGPRTTGRSERVIGGRVIPAHTQIYMPPYSLHRDPHYFSSPNDFIPERWLEMEHEPVAFIPFSFGPANCAGKGLARREMLMVASLLLQRFHFTLAPEFDQISWVDNLHDYFIVTRIPLWTKIAVKK</sequence>
<keyword evidence="9" id="KW-0472">Membrane</keyword>
<feature type="non-terminal residue" evidence="10">
    <location>
        <position position="1"/>
    </location>
</feature>
<evidence type="ECO:0000256" key="3">
    <source>
        <dbReference type="ARBA" id="ARBA00010617"/>
    </source>
</evidence>
<feature type="transmembrane region" description="Helical" evidence="9">
    <location>
        <begin position="6"/>
        <end position="26"/>
    </location>
</feature>
<keyword evidence="7" id="KW-0503">Monooxygenase</keyword>
<keyword evidence="4 8" id="KW-0479">Metal-binding</keyword>
<name>A0A0D0BTV6_9AGAR</name>
<proteinExistence type="inferred from homology"/>
<dbReference type="InterPro" id="IPR001128">
    <property type="entry name" value="Cyt_P450"/>
</dbReference>
<dbReference type="Proteomes" id="UP000053593">
    <property type="component" value="Unassembled WGS sequence"/>
</dbReference>
<keyword evidence="5" id="KW-0560">Oxidoreductase</keyword>
<evidence type="ECO:0000256" key="2">
    <source>
        <dbReference type="ARBA" id="ARBA00005179"/>
    </source>
</evidence>
<dbReference type="PANTHER" id="PTHR24305:SF187">
    <property type="entry name" value="P450, PUTATIVE (EUROFUNG)-RELATED"/>
    <property type="match status" value="1"/>
</dbReference>
<dbReference type="OrthoDB" id="6692864at2759"/>
<evidence type="ECO:0000256" key="4">
    <source>
        <dbReference type="ARBA" id="ARBA00022723"/>
    </source>
</evidence>
<dbReference type="EMBL" id="KN834834">
    <property type="protein sequence ID" value="KIK52994.1"/>
    <property type="molecule type" value="Genomic_DNA"/>
</dbReference>
<reference evidence="10 11" key="1">
    <citation type="submission" date="2014-04" db="EMBL/GenBank/DDBJ databases">
        <title>Evolutionary Origins and Diversification of the Mycorrhizal Mutualists.</title>
        <authorList>
            <consortium name="DOE Joint Genome Institute"/>
            <consortium name="Mycorrhizal Genomics Consortium"/>
            <person name="Kohler A."/>
            <person name="Kuo A."/>
            <person name="Nagy L.G."/>
            <person name="Floudas D."/>
            <person name="Copeland A."/>
            <person name="Barry K.W."/>
            <person name="Cichocki N."/>
            <person name="Veneault-Fourrey C."/>
            <person name="LaButti K."/>
            <person name="Lindquist E.A."/>
            <person name="Lipzen A."/>
            <person name="Lundell T."/>
            <person name="Morin E."/>
            <person name="Murat C."/>
            <person name="Riley R."/>
            <person name="Ohm R."/>
            <person name="Sun H."/>
            <person name="Tunlid A."/>
            <person name="Henrissat B."/>
            <person name="Grigoriev I.V."/>
            <person name="Hibbett D.S."/>
            <person name="Martin F."/>
        </authorList>
    </citation>
    <scope>NUCLEOTIDE SEQUENCE [LARGE SCALE GENOMIC DNA]</scope>
    <source>
        <strain evidence="10 11">FD-317 M1</strain>
    </source>
</reference>
<dbReference type="HOGENOM" id="CLU_001570_14_10_1"/>
<keyword evidence="9" id="KW-0812">Transmembrane</keyword>
<keyword evidence="9" id="KW-1133">Transmembrane helix</keyword>
<evidence type="ECO:0000313" key="10">
    <source>
        <dbReference type="EMBL" id="KIK52994.1"/>
    </source>
</evidence>
<feature type="binding site" description="axial binding residue" evidence="8">
    <location>
        <position position="455"/>
    </location>
    <ligand>
        <name>heme</name>
        <dbReference type="ChEBI" id="CHEBI:30413"/>
    </ligand>
    <ligandPart>
        <name>Fe</name>
        <dbReference type="ChEBI" id="CHEBI:18248"/>
    </ligandPart>
</feature>
<dbReference type="Pfam" id="PF00067">
    <property type="entry name" value="p450"/>
    <property type="match status" value="1"/>
</dbReference>
<evidence type="ECO:0000256" key="8">
    <source>
        <dbReference type="PIRSR" id="PIRSR602401-1"/>
    </source>
</evidence>
<protein>
    <recommendedName>
        <fullName evidence="12">Cytochrome P450</fullName>
    </recommendedName>
</protein>
<evidence type="ECO:0000256" key="6">
    <source>
        <dbReference type="ARBA" id="ARBA00023004"/>
    </source>
</evidence>
<dbReference type="SUPFAM" id="SSF48264">
    <property type="entry name" value="Cytochrome P450"/>
    <property type="match status" value="1"/>
</dbReference>